<reference evidence="2" key="1">
    <citation type="submission" date="2021-03" db="EMBL/GenBank/DDBJ databases">
        <authorList>
            <person name="Bekaert M."/>
        </authorList>
    </citation>
    <scope>NUCLEOTIDE SEQUENCE</scope>
</reference>
<comment type="caution">
    <text evidence="2">The sequence shown here is derived from an EMBL/GenBank/DDBJ whole genome shotgun (WGS) entry which is preliminary data.</text>
</comment>
<feature type="compositionally biased region" description="Basic and acidic residues" evidence="1">
    <location>
        <begin position="538"/>
        <end position="552"/>
    </location>
</feature>
<keyword evidence="3" id="KW-1185">Reference proteome</keyword>
<sequence>MLPDVSENKYYAAKSHAKIVGPGLPLTTSSTRQRMDPVKLDNFLDFITSSHVVRDLPYGERKIKMSDGTVHEMPNVVRCMGSSDVIQQYKVYCSENNLCPLGDSTMYRILAQCGAQVHIAANSEVGDHCLMYALSDSIHPQFAHPCQHQHNLVCVSCEQLKDATLSIQKLVECTNIVGENEKLNDMSFKIKQSIQSINNLKRHIVRCKNQDKAKSKLFETMGQDEVFLVSDWSMKYLPRKYREDQSDWFAKRGLPWHITMAFRKSDEVIESLGFVHIFQSQIAQDSLTTAAIIIDVINCIQTMKGSDLSFHLWSDNAGCYKSSEMMALLTQMEVLLRMISGIETTMKNVKYRVSVVDYNPSKKTAFKGIPAIGSYSNFQIEEQGICVWKAHGVHGPGNYLMIVDCKGENTHNSKPTFDCLKEPDQIGFNPIIGNNHSADLREKSNQQEKTENQALLNNGCLPSFDNDEALTNHIIVGKCCLELDHKSSINSDVTKHIYLQKIAECSIIQTDDCLTAETKQLEPSNNQENQHPSGCASRMKENVKDSTTKKNI</sequence>
<protein>
    <submittedName>
        <fullName evidence="2">Uncharacterized protein</fullName>
    </submittedName>
</protein>
<dbReference type="OrthoDB" id="5989638at2759"/>
<evidence type="ECO:0000256" key="1">
    <source>
        <dbReference type="SAM" id="MobiDB-lite"/>
    </source>
</evidence>
<dbReference type="EMBL" id="CAJPWZ010000558">
    <property type="protein sequence ID" value="CAG2196450.1"/>
    <property type="molecule type" value="Genomic_DNA"/>
</dbReference>
<feature type="region of interest" description="Disordered" evidence="1">
    <location>
        <begin position="520"/>
        <end position="552"/>
    </location>
</feature>
<name>A0A8S3QP84_MYTED</name>
<dbReference type="Proteomes" id="UP000683360">
    <property type="component" value="Unassembled WGS sequence"/>
</dbReference>
<evidence type="ECO:0000313" key="3">
    <source>
        <dbReference type="Proteomes" id="UP000683360"/>
    </source>
</evidence>
<organism evidence="2 3">
    <name type="scientific">Mytilus edulis</name>
    <name type="common">Blue mussel</name>
    <dbReference type="NCBI Taxonomy" id="6550"/>
    <lineage>
        <taxon>Eukaryota</taxon>
        <taxon>Metazoa</taxon>
        <taxon>Spiralia</taxon>
        <taxon>Lophotrochozoa</taxon>
        <taxon>Mollusca</taxon>
        <taxon>Bivalvia</taxon>
        <taxon>Autobranchia</taxon>
        <taxon>Pteriomorphia</taxon>
        <taxon>Mytilida</taxon>
        <taxon>Mytiloidea</taxon>
        <taxon>Mytilidae</taxon>
        <taxon>Mytilinae</taxon>
        <taxon>Mytilus</taxon>
    </lineage>
</organism>
<feature type="compositionally biased region" description="Polar residues" evidence="1">
    <location>
        <begin position="520"/>
        <end position="532"/>
    </location>
</feature>
<proteinExistence type="predicted"/>
<accession>A0A8S3QP84</accession>
<dbReference type="AlphaFoldDB" id="A0A8S3QP84"/>
<gene>
    <name evidence="2" type="ORF">MEDL_11340</name>
</gene>
<evidence type="ECO:0000313" key="2">
    <source>
        <dbReference type="EMBL" id="CAG2196450.1"/>
    </source>
</evidence>